<evidence type="ECO:0000313" key="1">
    <source>
        <dbReference type="EMBL" id="MDA5398021.1"/>
    </source>
</evidence>
<sequence length="338" mass="38024">MGFDSQNASSANRSLIRGQRRLINAGQLGPESHSGAFNPASILIDGDIHLLCRAEADGQNWVYGQLFETWSAPILCTMGKDLSLQRHQTLTYERVEGARPEDWRLLHHEGKIYTNHCVYLETSTHNFCSAALSELDVDRQRIFNQVILRPPFHRRLNEKNWVMFSHEGRLLCLYSVDPYLLLEVDPAQGDCKTVVALDAGEFSFGKQSAGPVFNSTNPVVWDADHYVTFIHQRFDSVNLDDRNRLYLQFGMLIDRKTLLPVSIVAEPLITGGMAAGRHKGVHYTMSLMVAEDVLYAFYGEGDTHTGVVEFDKAALGDAFSKHYFGHRPSFAGSQPVFE</sequence>
<evidence type="ECO:0000313" key="2">
    <source>
        <dbReference type="Proteomes" id="UP001151234"/>
    </source>
</evidence>
<name>A0A9X3ZGW1_9HYPH</name>
<dbReference type="AlphaFoldDB" id="A0A9X3ZGW1"/>
<dbReference type="EMBL" id="JAPJZI010000001">
    <property type="protein sequence ID" value="MDA5398021.1"/>
    <property type="molecule type" value="Genomic_DNA"/>
</dbReference>
<organism evidence="1 2">
    <name type="scientific">Hoeflea prorocentri</name>
    <dbReference type="NCBI Taxonomy" id="1922333"/>
    <lineage>
        <taxon>Bacteria</taxon>
        <taxon>Pseudomonadati</taxon>
        <taxon>Pseudomonadota</taxon>
        <taxon>Alphaproteobacteria</taxon>
        <taxon>Hyphomicrobiales</taxon>
        <taxon>Rhizobiaceae</taxon>
        <taxon>Hoeflea</taxon>
    </lineage>
</organism>
<reference evidence="1" key="1">
    <citation type="submission" date="2022-11" db="EMBL/GenBank/DDBJ databases">
        <title>Draft genome sequence of Hoeflea poritis E7-10 and Hoeflea prorocentri PM5-8, separated from scleractinian coral Porites lutea and marine dinoflagellate.</title>
        <authorList>
            <person name="Zhang G."/>
            <person name="Wei Q."/>
            <person name="Cai L."/>
        </authorList>
    </citation>
    <scope>NUCLEOTIDE SEQUENCE</scope>
    <source>
        <strain evidence="1">PM5-8</strain>
    </source>
</reference>
<dbReference type="Proteomes" id="UP001151234">
    <property type="component" value="Unassembled WGS sequence"/>
</dbReference>
<gene>
    <name evidence="1" type="ORF">OQ273_05475</name>
</gene>
<protein>
    <submittedName>
        <fullName evidence="1">Uncharacterized protein</fullName>
    </submittedName>
</protein>
<accession>A0A9X3ZGW1</accession>
<dbReference type="InterPro" id="IPR023296">
    <property type="entry name" value="Glyco_hydro_beta-prop_sf"/>
</dbReference>
<comment type="caution">
    <text evidence="1">The sequence shown here is derived from an EMBL/GenBank/DDBJ whole genome shotgun (WGS) entry which is preliminary data.</text>
</comment>
<proteinExistence type="predicted"/>
<keyword evidence="2" id="KW-1185">Reference proteome</keyword>
<dbReference type="Gene3D" id="2.115.10.20">
    <property type="entry name" value="Glycosyl hydrolase domain, family 43"/>
    <property type="match status" value="1"/>
</dbReference>
<dbReference type="RefSeq" id="WP_267989463.1">
    <property type="nucleotide sequence ID" value="NZ_JAPJZI010000001.1"/>
</dbReference>
<dbReference type="SUPFAM" id="SSF75005">
    <property type="entry name" value="Arabinanase/levansucrase/invertase"/>
    <property type="match status" value="1"/>
</dbReference>